<dbReference type="PANTHER" id="PTHR42760">
    <property type="entry name" value="SHORT-CHAIN DEHYDROGENASES/REDUCTASES FAMILY MEMBER"/>
    <property type="match status" value="1"/>
</dbReference>
<dbReference type="GO" id="GO:0016616">
    <property type="term" value="F:oxidoreductase activity, acting on the CH-OH group of donors, NAD or NADP as acceptor"/>
    <property type="evidence" value="ECO:0007669"/>
    <property type="project" value="TreeGrafter"/>
</dbReference>
<dbReference type="GO" id="GO:0006633">
    <property type="term" value="P:fatty acid biosynthetic process"/>
    <property type="evidence" value="ECO:0007669"/>
    <property type="project" value="TreeGrafter"/>
</dbReference>
<keyword evidence="4" id="KW-1185">Reference proteome</keyword>
<name>A0A087LY75_9HYPH</name>
<evidence type="ECO:0000256" key="1">
    <source>
        <dbReference type="ARBA" id="ARBA00006484"/>
    </source>
</evidence>
<evidence type="ECO:0000313" key="4">
    <source>
        <dbReference type="Proteomes" id="UP000028981"/>
    </source>
</evidence>
<dbReference type="OrthoDB" id="658698at2"/>
<dbReference type="GO" id="GO:0048038">
    <property type="term" value="F:quinone binding"/>
    <property type="evidence" value="ECO:0007669"/>
    <property type="project" value="TreeGrafter"/>
</dbReference>
<dbReference type="RefSeq" id="WP_035086224.1">
    <property type="nucleotide sequence ID" value="NZ_JQGC01000023.1"/>
</dbReference>
<dbReference type="Proteomes" id="UP000028981">
    <property type="component" value="Unassembled WGS sequence"/>
</dbReference>
<dbReference type="CDD" id="cd05233">
    <property type="entry name" value="SDR_c"/>
    <property type="match status" value="1"/>
</dbReference>
<dbReference type="EMBL" id="JQGC01000023">
    <property type="protein sequence ID" value="KFL29578.1"/>
    <property type="molecule type" value="Genomic_DNA"/>
</dbReference>
<proteinExistence type="inferred from homology"/>
<dbReference type="STRING" id="46914.JP75_20285"/>
<comment type="similarity">
    <text evidence="1">Belongs to the short-chain dehydrogenases/reductases (SDR) family.</text>
</comment>
<feature type="non-terminal residue" evidence="3">
    <location>
        <position position="1"/>
    </location>
</feature>
<dbReference type="PRINTS" id="PR00081">
    <property type="entry name" value="GDHRDH"/>
</dbReference>
<dbReference type="SUPFAM" id="SSF51735">
    <property type="entry name" value="NAD(P)-binding Rossmann-fold domains"/>
    <property type="match status" value="1"/>
</dbReference>
<evidence type="ECO:0000256" key="2">
    <source>
        <dbReference type="ARBA" id="ARBA00023002"/>
    </source>
</evidence>
<dbReference type="Pfam" id="PF13561">
    <property type="entry name" value="adh_short_C2"/>
    <property type="match status" value="1"/>
</dbReference>
<reference evidence="3 4" key="1">
    <citation type="submission" date="2014-08" db="EMBL/GenBank/DDBJ databases">
        <authorList>
            <person name="Hassan Y.I."/>
            <person name="Lepp D."/>
            <person name="Zhou T."/>
        </authorList>
    </citation>
    <scope>NUCLEOTIDE SEQUENCE [LARGE SCALE GENOMIC DNA]</scope>
    <source>
        <strain evidence="3 4">IFO13584</strain>
    </source>
</reference>
<dbReference type="Gene3D" id="3.40.50.720">
    <property type="entry name" value="NAD(P)-binding Rossmann-like Domain"/>
    <property type="match status" value="1"/>
</dbReference>
<gene>
    <name evidence="3" type="ORF">JP75_20285</name>
</gene>
<protein>
    <recommendedName>
        <fullName evidence="5">Short-chain dehydrogenase</fullName>
    </recommendedName>
</protein>
<evidence type="ECO:0000313" key="3">
    <source>
        <dbReference type="EMBL" id="KFL29578.1"/>
    </source>
</evidence>
<keyword evidence="2" id="KW-0560">Oxidoreductase</keyword>
<sequence length="193" mass="20223">AAVAAIAAEAVAKFGRLDIWINLAGIYPVTPTLEVSDAEWRRITDINLNGTFFGAREAARQMAAGGRSGVIINTVSTVVHKVSAPGLASYIAAKGGVESLTRALAYEFGGNNIRVLALAPTLTKTEGTMAQKPALTVAMGNKGDPHEIYGSRLPLGRVLDGDDVARVALFMVSDLALMMTGSVVYVDGGDRTF</sequence>
<evidence type="ECO:0008006" key="5">
    <source>
        <dbReference type="Google" id="ProtNLM"/>
    </source>
</evidence>
<organism evidence="3 4">
    <name type="scientific">Devosia riboflavina</name>
    <dbReference type="NCBI Taxonomy" id="46914"/>
    <lineage>
        <taxon>Bacteria</taxon>
        <taxon>Pseudomonadati</taxon>
        <taxon>Pseudomonadota</taxon>
        <taxon>Alphaproteobacteria</taxon>
        <taxon>Hyphomicrobiales</taxon>
        <taxon>Devosiaceae</taxon>
        <taxon>Devosia</taxon>
    </lineage>
</organism>
<dbReference type="InterPro" id="IPR036291">
    <property type="entry name" value="NAD(P)-bd_dom_sf"/>
</dbReference>
<comment type="caution">
    <text evidence="3">The sequence shown here is derived from an EMBL/GenBank/DDBJ whole genome shotgun (WGS) entry which is preliminary data.</text>
</comment>
<accession>A0A087LY75</accession>
<dbReference type="PRINTS" id="PR00080">
    <property type="entry name" value="SDRFAMILY"/>
</dbReference>
<dbReference type="AlphaFoldDB" id="A0A087LY75"/>
<dbReference type="PANTHER" id="PTHR42760:SF133">
    <property type="entry name" value="3-OXOACYL-[ACYL-CARRIER-PROTEIN] REDUCTASE"/>
    <property type="match status" value="1"/>
</dbReference>
<dbReference type="InterPro" id="IPR002347">
    <property type="entry name" value="SDR_fam"/>
</dbReference>